<dbReference type="AlphaFoldDB" id="B4VY28"/>
<protein>
    <submittedName>
        <fullName evidence="1">Uncharacterized protein</fullName>
    </submittedName>
</protein>
<proteinExistence type="predicted"/>
<accession>B4VY28</accession>
<sequence>MSIYFSIFFPSSPNPNSGPWGEGEPDSLHGIAMPYDHKLLAIAYSLACSAIRE</sequence>
<organism evidence="1 2">
    <name type="scientific">Coleofasciculus chthonoplastes PCC 7420</name>
    <dbReference type="NCBI Taxonomy" id="118168"/>
    <lineage>
        <taxon>Bacteria</taxon>
        <taxon>Bacillati</taxon>
        <taxon>Cyanobacteriota</taxon>
        <taxon>Cyanophyceae</taxon>
        <taxon>Coleofasciculales</taxon>
        <taxon>Coleofasciculaceae</taxon>
        <taxon>Coleofasciculus</taxon>
    </lineage>
</organism>
<reference evidence="1 2" key="1">
    <citation type="submission" date="2008-07" db="EMBL/GenBank/DDBJ databases">
        <authorList>
            <person name="Tandeau de Marsac N."/>
            <person name="Ferriera S."/>
            <person name="Johnson J."/>
            <person name="Kravitz S."/>
            <person name="Beeson K."/>
            <person name="Sutton G."/>
            <person name="Rogers Y.-H."/>
            <person name="Friedman R."/>
            <person name="Frazier M."/>
            <person name="Venter J.C."/>
        </authorList>
    </citation>
    <scope>NUCLEOTIDE SEQUENCE [LARGE SCALE GENOMIC DNA]</scope>
    <source>
        <strain evidence="1 2">PCC 7420</strain>
    </source>
</reference>
<dbReference type="STRING" id="118168.MC7420_4476"/>
<dbReference type="HOGENOM" id="CLU_3060441_0_0_3"/>
<dbReference type="Proteomes" id="UP000003835">
    <property type="component" value="Unassembled WGS sequence"/>
</dbReference>
<name>B4VY28_9CYAN</name>
<dbReference type="EMBL" id="DS989859">
    <property type="protein sequence ID" value="EDX73229.1"/>
    <property type="molecule type" value="Genomic_DNA"/>
</dbReference>
<evidence type="ECO:0000313" key="1">
    <source>
        <dbReference type="EMBL" id="EDX73229.1"/>
    </source>
</evidence>
<gene>
    <name evidence="1" type="ORF">MC7420_4476</name>
</gene>
<evidence type="ECO:0000313" key="2">
    <source>
        <dbReference type="Proteomes" id="UP000003835"/>
    </source>
</evidence>
<keyword evidence="2" id="KW-1185">Reference proteome</keyword>